<keyword evidence="3" id="KW-1133">Transmembrane helix</keyword>
<evidence type="ECO:0000256" key="1">
    <source>
        <dbReference type="ARBA" id="ARBA00004141"/>
    </source>
</evidence>
<dbReference type="Pfam" id="PF05105">
    <property type="entry name" value="Phage_holin_4_1"/>
    <property type="match status" value="1"/>
</dbReference>
<evidence type="ECO:0000313" key="6">
    <source>
        <dbReference type="EMBL" id="PRZ12675.1"/>
    </source>
</evidence>
<evidence type="ECO:0000256" key="5">
    <source>
        <dbReference type="ARBA" id="ARBA00023600"/>
    </source>
</evidence>
<keyword evidence="7" id="KW-1185">Reference proteome</keyword>
<name>A0ABX5ENG0_9BACL</name>
<gene>
    <name evidence="6" type="ORF">CLV36_11272</name>
</gene>
<evidence type="ECO:0000256" key="2">
    <source>
        <dbReference type="ARBA" id="ARBA00022692"/>
    </source>
</evidence>
<evidence type="ECO:0000256" key="4">
    <source>
        <dbReference type="ARBA" id="ARBA00023136"/>
    </source>
</evidence>
<comment type="caution">
    <text evidence="6">The sequence shown here is derived from an EMBL/GenBank/DDBJ whole genome shotgun (WGS) entry which is preliminary data.</text>
</comment>
<accession>A0ABX5ENG0</accession>
<sequence>MGMMGIAKKVMVFALIAVAHLIDTSLGNQHLFRDGTVLFYLVNEAISILENAGRIGLPIPPQLQKGIEILREKRKENDKDESSH</sequence>
<organism evidence="6 7">
    <name type="scientific">Laceyella sediminis</name>
    <dbReference type="NCBI Taxonomy" id="573074"/>
    <lineage>
        <taxon>Bacteria</taxon>
        <taxon>Bacillati</taxon>
        <taxon>Bacillota</taxon>
        <taxon>Bacilli</taxon>
        <taxon>Bacillales</taxon>
        <taxon>Thermoactinomycetaceae</taxon>
        <taxon>Laceyella</taxon>
    </lineage>
</organism>
<evidence type="ECO:0000256" key="3">
    <source>
        <dbReference type="ARBA" id="ARBA00022989"/>
    </source>
</evidence>
<comment type="subcellular location">
    <subcellularLocation>
        <location evidence="1">Membrane</location>
        <topology evidence="1">Multi-pass membrane protein</topology>
    </subcellularLocation>
</comment>
<evidence type="ECO:0000313" key="7">
    <source>
        <dbReference type="Proteomes" id="UP000238836"/>
    </source>
</evidence>
<keyword evidence="4" id="KW-0472">Membrane</keyword>
<dbReference type="InterPro" id="IPR006480">
    <property type="entry name" value="Phage_holin_4_1"/>
</dbReference>
<dbReference type="NCBIfam" id="TIGR01593">
    <property type="entry name" value="holin_tox_secr"/>
    <property type="match status" value="1"/>
</dbReference>
<dbReference type="EMBL" id="PVTZ01000012">
    <property type="protein sequence ID" value="PRZ12675.1"/>
    <property type="molecule type" value="Genomic_DNA"/>
</dbReference>
<protein>
    <submittedName>
        <fullName evidence="6">Toxin secretion/phage lysis holin</fullName>
    </submittedName>
</protein>
<reference evidence="6 7" key="1">
    <citation type="submission" date="2018-03" db="EMBL/GenBank/DDBJ databases">
        <title>Genomic Encyclopedia of Archaeal and Bacterial Type Strains, Phase II (KMG-II): from individual species to whole genera.</title>
        <authorList>
            <person name="Goeker M."/>
        </authorList>
    </citation>
    <scope>NUCLEOTIDE SEQUENCE [LARGE SCALE GENOMIC DNA]</scope>
    <source>
        <strain evidence="6 7">RHA1</strain>
    </source>
</reference>
<dbReference type="Proteomes" id="UP000238836">
    <property type="component" value="Unassembled WGS sequence"/>
</dbReference>
<keyword evidence="2" id="KW-0812">Transmembrane</keyword>
<comment type="similarity">
    <text evidence="5">Belongs to the bacteriophage holin family. Cp-1 holin subfamily.</text>
</comment>
<proteinExistence type="inferred from homology"/>